<keyword evidence="2" id="KW-0812">Transmembrane</keyword>
<reference evidence="4 5" key="1">
    <citation type="submission" date="2019-02" db="EMBL/GenBank/DDBJ databases">
        <title>Deep-cultivation of Planctomycetes and their phenomic and genomic characterization uncovers novel biology.</title>
        <authorList>
            <person name="Wiegand S."/>
            <person name="Jogler M."/>
            <person name="Boedeker C."/>
            <person name="Pinto D."/>
            <person name="Vollmers J."/>
            <person name="Rivas-Marin E."/>
            <person name="Kohn T."/>
            <person name="Peeters S.H."/>
            <person name="Heuer A."/>
            <person name="Rast P."/>
            <person name="Oberbeckmann S."/>
            <person name="Bunk B."/>
            <person name="Jeske O."/>
            <person name="Meyerdierks A."/>
            <person name="Storesund J.E."/>
            <person name="Kallscheuer N."/>
            <person name="Luecker S."/>
            <person name="Lage O.M."/>
            <person name="Pohl T."/>
            <person name="Merkel B.J."/>
            <person name="Hornburger P."/>
            <person name="Mueller R.-W."/>
            <person name="Bruemmer F."/>
            <person name="Labrenz M."/>
            <person name="Spormann A.M."/>
            <person name="Op den Camp H."/>
            <person name="Overmann J."/>
            <person name="Amann R."/>
            <person name="Jetten M.S.M."/>
            <person name="Mascher T."/>
            <person name="Medema M.H."/>
            <person name="Devos D.P."/>
            <person name="Kaster A.-K."/>
            <person name="Ovreas L."/>
            <person name="Rohde M."/>
            <person name="Galperin M.Y."/>
            <person name="Jogler C."/>
        </authorList>
    </citation>
    <scope>NUCLEOTIDE SEQUENCE [LARGE SCALE GENOMIC DNA]</scope>
    <source>
        <strain evidence="4 5">Spa11</strain>
    </source>
</reference>
<feature type="compositionally biased region" description="Polar residues" evidence="1">
    <location>
        <begin position="164"/>
        <end position="173"/>
    </location>
</feature>
<sequence precursor="true">MSLSTLLAALALLAAGGCAATAFTEWGKRRPLHRYGALSISAHLLLLAAMAGIRLGGPPRPGAEDAPLQKVRIVLRTTEAPDPKADAVEPVAAEPVADAEPTASKETAEVPSVVVAEPSPAKPQAADAPSEQKAEPQPELAEVDSMAPPEVEPWALQAEEENAEPTQESPQESATREVESQVESAPEPLLEPIPQPELTPVPRPSSLVPSSLAPSAYAQRGELAKRRLSADQGGSQESLDAVAAAVDWLARAQAPNGSWDSRRWGAGRETFTLGQDRKRAGEGAETGLSGLALLAMGGAGHTHLAGPYRDVYTRGLQYLLDKQEPSGSLAGDATLYAKTYCHSMATFALAEAMAVSGDERLRPAVEAAVDYLVGTQNRADGGWRYQPGDRGDMSQMGWVVMALRSAEIAGVVVPETTWAGCEKFLTAVRRGDQGGLACYQRLGPTTSTMTAEAMYCRQILGLSRRSPAADNEAAAWLLTDMPGAECRSCPGGKPNLYYWYYATLALHHHRSTGAAGEQSWRQWNDAMQRAVLPRQVAQGPEAGSWGADTVWGGYGGRVYATALGAMCLEVYYRYDAETIGRDPWIASREGVLRR</sequence>
<evidence type="ECO:0000256" key="2">
    <source>
        <dbReference type="SAM" id="Phobius"/>
    </source>
</evidence>
<keyword evidence="5" id="KW-1185">Reference proteome</keyword>
<keyword evidence="2" id="KW-0472">Membrane</keyword>
<keyword evidence="2" id="KW-1133">Transmembrane helix</keyword>
<feature type="signal peptide" evidence="3">
    <location>
        <begin position="1"/>
        <end position="22"/>
    </location>
</feature>
<dbReference type="RefSeq" id="WP_145114594.1">
    <property type="nucleotide sequence ID" value="NZ_CP036349.1"/>
</dbReference>
<protein>
    <submittedName>
        <fullName evidence="4">Prenyltransferase and squalene oxidase repeat protein</fullName>
    </submittedName>
</protein>
<dbReference type="AlphaFoldDB" id="A0A518KC46"/>
<dbReference type="GO" id="GO:0016740">
    <property type="term" value="F:transferase activity"/>
    <property type="evidence" value="ECO:0007669"/>
    <property type="project" value="UniProtKB-KW"/>
</dbReference>
<keyword evidence="4" id="KW-0808">Transferase</keyword>
<proteinExistence type="predicted"/>
<feature type="compositionally biased region" description="Low complexity" evidence="1">
    <location>
        <begin position="109"/>
        <end position="119"/>
    </location>
</feature>
<feature type="region of interest" description="Disordered" evidence="1">
    <location>
        <begin position="159"/>
        <end position="211"/>
    </location>
</feature>
<dbReference type="CDD" id="cd00688">
    <property type="entry name" value="ISOPREN_C2_like"/>
    <property type="match status" value="1"/>
</dbReference>
<dbReference type="InterPro" id="IPR008930">
    <property type="entry name" value="Terpenoid_cyclase/PrenylTrfase"/>
</dbReference>
<dbReference type="SUPFAM" id="SSF48239">
    <property type="entry name" value="Terpenoid cyclases/Protein prenyltransferases"/>
    <property type="match status" value="1"/>
</dbReference>
<feature type="region of interest" description="Disordered" evidence="1">
    <location>
        <begin position="79"/>
        <end position="146"/>
    </location>
</feature>
<name>A0A518KC46_9BACT</name>
<evidence type="ECO:0000313" key="4">
    <source>
        <dbReference type="EMBL" id="QDV75371.1"/>
    </source>
</evidence>
<dbReference type="KEGG" id="bmei:Spa11_35870"/>
<evidence type="ECO:0000313" key="5">
    <source>
        <dbReference type="Proteomes" id="UP000316426"/>
    </source>
</evidence>
<dbReference type="EMBL" id="CP036349">
    <property type="protein sequence ID" value="QDV75371.1"/>
    <property type="molecule type" value="Genomic_DNA"/>
</dbReference>
<dbReference type="Gene3D" id="1.50.10.20">
    <property type="match status" value="1"/>
</dbReference>
<feature type="compositionally biased region" description="Pro residues" evidence="1">
    <location>
        <begin position="189"/>
        <end position="203"/>
    </location>
</feature>
<organism evidence="4 5">
    <name type="scientific">Botrimarina mediterranea</name>
    <dbReference type="NCBI Taxonomy" id="2528022"/>
    <lineage>
        <taxon>Bacteria</taxon>
        <taxon>Pseudomonadati</taxon>
        <taxon>Planctomycetota</taxon>
        <taxon>Planctomycetia</taxon>
        <taxon>Pirellulales</taxon>
        <taxon>Lacipirellulaceae</taxon>
        <taxon>Botrimarina</taxon>
    </lineage>
</organism>
<feature type="transmembrane region" description="Helical" evidence="2">
    <location>
        <begin position="35"/>
        <end position="53"/>
    </location>
</feature>
<accession>A0A518KC46</accession>
<evidence type="ECO:0000256" key="1">
    <source>
        <dbReference type="SAM" id="MobiDB-lite"/>
    </source>
</evidence>
<dbReference type="Proteomes" id="UP000316426">
    <property type="component" value="Chromosome"/>
</dbReference>
<feature type="chain" id="PRO_5021828608" evidence="3">
    <location>
        <begin position="23"/>
        <end position="594"/>
    </location>
</feature>
<evidence type="ECO:0000256" key="3">
    <source>
        <dbReference type="SAM" id="SignalP"/>
    </source>
</evidence>
<gene>
    <name evidence="4" type="ORF">Spa11_35870</name>
</gene>
<keyword evidence="3" id="KW-0732">Signal</keyword>
<feature type="compositionally biased region" description="Low complexity" evidence="1">
    <location>
        <begin position="88"/>
        <end position="101"/>
    </location>
</feature>